<proteinExistence type="predicted"/>
<name>A0ABR4CFX7_9HELO</name>
<accession>A0ABR4CFX7</accession>
<evidence type="ECO:0000313" key="2">
    <source>
        <dbReference type="Proteomes" id="UP001595075"/>
    </source>
</evidence>
<gene>
    <name evidence="1" type="ORF">VTL71DRAFT_16229</name>
</gene>
<keyword evidence="2" id="KW-1185">Reference proteome</keyword>
<evidence type="ECO:0000313" key="1">
    <source>
        <dbReference type="EMBL" id="KAL2068131.1"/>
    </source>
</evidence>
<reference evidence="1 2" key="1">
    <citation type="journal article" date="2024" name="Commun. Biol.">
        <title>Comparative genomic analysis of thermophilic fungi reveals convergent evolutionary adaptations and gene losses.</title>
        <authorList>
            <person name="Steindorff A.S."/>
            <person name="Aguilar-Pontes M.V."/>
            <person name="Robinson A.J."/>
            <person name="Andreopoulos B."/>
            <person name="LaButti K."/>
            <person name="Kuo A."/>
            <person name="Mondo S."/>
            <person name="Riley R."/>
            <person name="Otillar R."/>
            <person name="Haridas S."/>
            <person name="Lipzen A."/>
            <person name="Grimwood J."/>
            <person name="Schmutz J."/>
            <person name="Clum A."/>
            <person name="Reid I.D."/>
            <person name="Moisan M.C."/>
            <person name="Butler G."/>
            <person name="Nguyen T.T.M."/>
            <person name="Dewar K."/>
            <person name="Conant G."/>
            <person name="Drula E."/>
            <person name="Henrissat B."/>
            <person name="Hansel C."/>
            <person name="Singer S."/>
            <person name="Hutchinson M.I."/>
            <person name="de Vries R.P."/>
            <person name="Natvig D.O."/>
            <person name="Powell A.J."/>
            <person name="Tsang A."/>
            <person name="Grigoriev I.V."/>
        </authorList>
    </citation>
    <scope>NUCLEOTIDE SEQUENCE [LARGE SCALE GENOMIC DNA]</scope>
    <source>
        <strain evidence="1 2">CBS 494.80</strain>
    </source>
</reference>
<dbReference type="Proteomes" id="UP001595075">
    <property type="component" value="Unassembled WGS sequence"/>
</dbReference>
<sequence length="718" mass="79878">MDEPRDNKPCTIVNIAADGDVILVVGPEQVKLRVLSLFLKAASKPFSAMFGPEWKEGYNMLNRDGPVELLLPEDNADALKIICTVIHHQNDKVPQTLAAADILEVATAADKYDCVNALKFASRNWLLRGKKEAGDLMLLTAAAYVFQDAQAFKETTRELILNHDGPYFALSCDKVESAMDWRVFCLLEGQRSSARLKLAEILLAGINDGTEQQAYKLLVPRFERAKIGKKDSDSGRATTNDGSQDTLFSNQFGQLHVEDINEDGLDVLTKDPIILLPETPAKRVQPYKENKSLVSANLSWSSLKTCNSSSIASYGPSRYSNIHRRDVEGQLVVKAEEEIIKLLPCDEDDGPMTSRIWLNLRRNREIISTSNMADDLIFLDTFYALHKNKILGNSYDKKHAVVTLRFAYLRDPRIAPSSQDWESKMSCCLSCCSICTTAGCEAVSSSTMHEDAISKNLKTAFSPGTISISQVFSARILLDMSRILGEECSVRYSRLCQIAANTTEVLGFDQERTAASLDPMERAAQLHAIWVTQDNHNLAVDLGAQMDRAINRNKAVFFKQSLKARSPDPVFFYAHQSIYCGLELAKVWTGFNEVGVGVANVGTVLVTVAHLYNALQEQKLLKGRWGAMDNFIKANIGKLFLGALPTETSQFGSLGLCLGAPPEFLARNRRLEQLLALKFWQRSHRRSPDLLKVSGLASTLRKYPWSQSLSRETPIQRA</sequence>
<dbReference type="InterPro" id="IPR011333">
    <property type="entry name" value="SKP1/BTB/POZ_sf"/>
</dbReference>
<protein>
    <recommendedName>
        <fullName evidence="3">BTB domain-containing protein</fullName>
    </recommendedName>
</protein>
<dbReference type="PANTHER" id="PTHR38795">
    <property type="entry name" value="DUF6604 DOMAIN-CONTAINING PROTEIN"/>
    <property type="match status" value="1"/>
</dbReference>
<dbReference type="EMBL" id="JAZHXI010000009">
    <property type="protein sequence ID" value="KAL2068131.1"/>
    <property type="molecule type" value="Genomic_DNA"/>
</dbReference>
<dbReference type="PANTHER" id="PTHR38795:SF1">
    <property type="entry name" value="DUF6604 DOMAIN-CONTAINING PROTEIN"/>
    <property type="match status" value="1"/>
</dbReference>
<comment type="caution">
    <text evidence="1">The sequence shown here is derived from an EMBL/GenBank/DDBJ whole genome shotgun (WGS) entry which is preliminary data.</text>
</comment>
<dbReference type="Gene3D" id="3.30.710.10">
    <property type="entry name" value="Potassium Channel Kv1.1, Chain A"/>
    <property type="match status" value="1"/>
</dbReference>
<dbReference type="SUPFAM" id="SSF54695">
    <property type="entry name" value="POZ domain"/>
    <property type="match status" value="1"/>
</dbReference>
<organism evidence="1 2">
    <name type="scientific">Oculimacula yallundae</name>
    <dbReference type="NCBI Taxonomy" id="86028"/>
    <lineage>
        <taxon>Eukaryota</taxon>
        <taxon>Fungi</taxon>
        <taxon>Dikarya</taxon>
        <taxon>Ascomycota</taxon>
        <taxon>Pezizomycotina</taxon>
        <taxon>Leotiomycetes</taxon>
        <taxon>Helotiales</taxon>
        <taxon>Ploettnerulaceae</taxon>
        <taxon>Oculimacula</taxon>
    </lineage>
</organism>
<evidence type="ECO:0008006" key="3">
    <source>
        <dbReference type="Google" id="ProtNLM"/>
    </source>
</evidence>